<dbReference type="InterPro" id="IPR016039">
    <property type="entry name" value="Thiolase-like"/>
</dbReference>
<dbReference type="InterPro" id="IPR013968">
    <property type="entry name" value="PKS_KR"/>
</dbReference>
<dbReference type="Pfam" id="PF08659">
    <property type="entry name" value="KR"/>
    <property type="match status" value="1"/>
</dbReference>
<dbReference type="Pfam" id="PF00550">
    <property type="entry name" value="PP-binding"/>
    <property type="match status" value="3"/>
</dbReference>
<dbReference type="CDD" id="cd08953">
    <property type="entry name" value="KR_2_SDR_x"/>
    <property type="match status" value="1"/>
</dbReference>
<dbReference type="InterPro" id="IPR000873">
    <property type="entry name" value="AMP-dep_synth/lig_dom"/>
</dbReference>
<comment type="cofactor">
    <cofactor evidence="1">
        <name>pantetheine 4'-phosphate</name>
        <dbReference type="ChEBI" id="CHEBI:47942"/>
    </cofactor>
</comment>
<evidence type="ECO:0000256" key="6">
    <source>
        <dbReference type="ARBA" id="ARBA00022737"/>
    </source>
</evidence>
<dbReference type="NCBIfam" id="TIGR01733">
    <property type="entry name" value="AA-adenyl-dom"/>
    <property type="match status" value="2"/>
</dbReference>
<dbReference type="Pfam" id="PF02801">
    <property type="entry name" value="Ketoacyl-synt_C"/>
    <property type="match status" value="1"/>
</dbReference>
<dbReference type="InterPro" id="IPR020845">
    <property type="entry name" value="AMP-binding_CS"/>
</dbReference>
<evidence type="ECO:0000256" key="2">
    <source>
        <dbReference type="ARBA" id="ARBA00006432"/>
    </source>
</evidence>
<dbReference type="InterPro" id="IPR020841">
    <property type="entry name" value="PKS_Beta-ketoAc_synthase_dom"/>
</dbReference>
<dbReference type="CDD" id="cd05930">
    <property type="entry name" value="A_NRPS"/>
    <property type="match status" value="1"/>
</dbReference>
<organism evidence="11 12">
    <name type="scientific">Paenibacillus enshidis</name>
    <dbReference type="NCBI Taxonomy" id="1458439"/>
    <lineage>
        <taxon>Bacteria</taxon>
        <taxon>Bacillati</taxon>
        <taxon>Bacillota</taxon>
        <taxon>Bacilli</taxon>
        <taxon>Bacillales</taxon>
        <taxon>Paenibacillaceae</taxon>
        <taxon>Paenibacillus</taxon>
    </lineage>
</organism>
<dbReference type="InterPro" id="IPR036291">
    <property type="entry name" value="NAD(P)-bd_dom_sf"/>
</dbReference>
<dbReference type="SUPFAM" id="SSF52777">
    <property type="entry name" value="CoA-dependent acyltransferases"/>
    <property type="match status" value="6"/>
</dbReference>
<evidence type="ECO:0000313" key="12">
    <source>
        <dbReference type="Proteomes" id="UP001580346"/>
    </source>
</evidence>
<evidence type="ECO:0000256" key="1">
    <source>
        <dbReference type="ARBA" id="ARBA00001957"/>
    </source>
</evidence>
<feature type="domain" description="Carrier" evidence="9">
    <location>
        <begin position="3247"/>
        <end position="3322"/>
    </location>
</feature>
<dbReference type="Gene3D" id="3.40.50.12780">
    <property type="entry name" value="N-terminal domain of ligase-like"/>
    <property type="match status" value="1"/>
</dbReference>
<dbReference type="Gene3D" id="2.30.38.10">
    <property type="entry name" value="Luciferase, Domain 3"/>
    <property type="match status" value="1"/>
</dbReference>
<dbReference type="SMART" id="SM00822">
    <property type="entry name" value="PKS_KR"/>
    <property type="match status" value="1"/>
</dbReference>
<dbReference type="Pfam" id="PF22621">
    <property type="entry name" value="CurL-like_PKS_C"/>
    <property type="match status" value="1"/>
</dbReference>
<dbReference type="InterPro" id="IPR014030">
    <property type="entry name" value="Ketoacyl_synth_N"/>
</dbReference>
<evidence type="ECO:0000256" key="7">
    <source>
        <dbReference type="ARBA" id="ARBA00023194"/>
    </source>
</evidence>
<dbReference type="InterPro" id="IPR014031">
    <property type="entry name" value="Ketoacyl_synth_C"/>
</dbReference>
<keyword evidence="4" id="KW-0597">Phosphoprotein</keyword>
<dbReference type="SUPFAM" id="SSF47336">
    <property type="entry name" value="ACP-like"/>
    <property type="match status" value="3"/>
</dbReference>
<comment type="caution">
    <text evidence="11">The sequence shown here is derived from an EMBL/GenBank/DDBJ whole genome shotgun (WGS) entry which is preliminary data.</text>
</comment>
<comment type="similarity">
    <text evidence="2">Belongs to the ATP-dependent AMP-binding enzyme family.</text>
</comment>
<dbReference type="InterPro" id="IPR009081">
    <property type="entry name" value="PP-bd_ACP"/>
</dbReference>
<evidence type="ECO:0000313" key="11">
    <source>
        <dbReference type="EMBL" id="MFB5265664.1"/>
    </source>
</evidence>
<accession>A0ABV5ANB1</accession>
<dbReference type="InterPro" id="IPR006162">
    <property type="entry name" value="Ppantetheine_attach_site"/>
</dbReference>
<evidence type="ECO:0000259" key="9">
    <source>
        <dbReference type="PROSITE" id="PS50075"/>
    </source>
</evidence>
<dbReference type="SUPFAM" id="SSF53901">
    <property type="entry name" value="Thiolase-like"/>
    <property type="match status" value="1"/>
</dbReference>
<dbReference type="InterPro" id="IPR025110">
    <property type="entry name" value="AMP-bd_C"/>
</dbReference>
<evidence type="ECO:0000256" key="5">
    <source>
        <dbReference type="ARBA" id="ARBA00022679"/>
    </source>
</evidence>
<dbReference type="EMBL" id="JBHHMI010000001">
    <property type="protein sequence ID" value="MFB5265664.1"/>
    <property type="molecule type" value="Genomic_DNA"/>
</dbReference>
<evidence type="ECO:0000256" key="8">
    <source>
        <dbReference type="ARBA" id="ARBA00023268"/>
    </source>
</evidence>
<dbReference type="Pfam" id="PF00109">
    <property type="entry name" value="ketoacyl-synt"/>
    <property type="match status" value="1"/>
</dbReference>
<evidence type="ECO:0000256" key="4">
    <source>
        <dbReference type="ARBA" id="ARBA00022553"/>
    </source>
</evidence>
<keyword evidence="7" id="KW-0045">Antibiotic biosynthesis</keyword>
<dbReference type="InterPro" id="IPR010071">
    <property type="entry name" value="AA_adenyl_dom"/>
</dbReference>
<dbReference type="SUPFAM" id="SSF56801">
    <property type="entry name" value="Acetyl-CoA synthetase-like"/>
    <property type="match status" value="2"/>
</dbReference>
<dbReference type="PROSITE" id="PS52004">
    <property type="entry name" value="KS3_2"/>
    <property type="match status" value="1"/>
</dbReference>
<keyword evidence="3" id="KW-0596">Phosphopantetheine</keyword>
<name>A0ABV5ANB1_9BACL</name>
<evidence type="ECO:0000256" key="3">
    <source>
        <dbReference type="ARBA" id="ARBA00022450"/>
    </source>
</evidence>
<dbReference type="PANTHER" id="PTHR45527:SF1">
    <property type="entry name" value="FATTY ACID SYNTHASE"/>
    <property type="match status" value="1"/>
</dbReference>
<dbReference type="PROSITE" id="PS50075">
    <property type="entry name" value="CARRIER"/>
    <property type="match status" value="3"/>
</dbReference>
<dbReference type="PROSITE" id="PS00012">
    <property type="entry name" value="PHOSPHOPANTETHEINE"/>
    <property type="match status" value="1"/>
</dbReference>
<dbReference type="InterPro" id="IPR042099">
    <property type="entry name" value="ANL_N_sf"/>
</dbReference>
<dbReference type="InterPro" id="IPR036736">
    <property type="entry name" value="ACP-like_sf"/>
</dbReference>
<dbReference type="SMART" id="SM00825">
    <property type="entry name" value="PKS_KS"/>
    <property type="match status" value="1"/>
</dbReference>
<dbReference type="Gene3D" id="3.30.559.30">
    <property type="entry name" value="Nonribosomal peptide synthetase, condensation domain"/>
    <property type="match status" value="3"/>
</dbReference>
<keyword evidence="6" id="KW-0677">Repeat</keyword>
<dbReference type="Gene3D" id="3.40.50.980">
    <property type="match status" value="2"/>
</dbReference>
<protein>
    <submittedName>
        <fullName evidence="11">Amino acid adenylation domain-containing protein</fullName>
    </submittedName>
</protein>
<dbReference type="Pfam" id="PF00501">
    <property type="entry name" value="AMP-binding"/>
    <property type="match status" value="2"/>
</dbReference>
<feature type="domain" description="Carrier" evidence="9">
    <location>
        <begin position="2174"/>
        <end position="2249"/>
    </location>
</feature>
<dbReference type="Pfam" id="PF13193">
    <property type="entry name" value="AMP-binding_C"/>
    <property type="match status" value="2"/>
</dbReference>
<proteinExistence type="inferred from homology"/>
<keyword evidence="12" id="KW-1185">Reference proteome</keyword>
<dbReference type="InterPro" id="IPR045851">
    <property type="entry name" value="AMP-bd_C_sf"/>
</dbReference>
<dbReference type="InterPro" id="IPR057326">
    <property type="entry name" value="KR_dom"/>
</dbReference>
<dbReference type="Gene3D" id="1.10.1240.100">
    <property type="match status" value="1"/>
</dbReference>
<dbReference type="SMART" id="SM00823">
    <property type="entry name" value="PKS_PP"/>
    <property type="match status" value="3"/>
</dbReference>
<gene>
    <name evidence="11" type="ORF">ACE41H_02525</name>
</gene>
<dbReference type="CDD" id="cd19531">
    <property type="entry name" value="LCL_NRPS-like"/>
    <property type="match status" value="3"/>
</dbReference>
<sequence>MEKENSQFTGLEIAIIGMSGRFPGAANLEQFWHNLKHGVESITFFTDKQLEAAGVSRDMLQNPDYVKAKGLLQDYDCFDASFFDYVPADAELLDPQIRLFHECAWEALEEGGYALPDSDLSVGVYAGASSNLLWEATASLAELAPESKQFADSQLTDKDFLSTRVSYALNLKGPSVSIYTACSTSLVAIHMACQGLLSGECRMALAGGVTVSLPQEGGYLFQEGMILSPDGHCRAFDHQAAGTVGGSGAGVVLLKRLEDALADGDPIHALIKGSAINNDGAGKAAFSAPSIEEQSRVIRSAMLAAEVEPDSISYVEAHGTGTYIGDPVELEGLRLAFDGVIPASCAIGSVKSNIGHLDCAAGVAGFIKTVLALKHRTLPPTLYVTRPNPQFDWHTSPFYVNTQERPWTSDRGHPLRASVSSFGIGGTNAHVILEQAPPVAETASPRHRGQSMDTQAETSPVLLPLSAKTPAALKQTAENLARYLAGNPHASLEDVAHTLVHARAEWKHRAAFICHSRLEAIEQLYAFKESGTPFPAVGFMEEVRERWLAGDSIRRHYPHLFAGSVLHLPTYPFAKVQFNRQLERYKQLMAAGSLSARAGDHEGIEQEARPQKNADLSKWLYVPGWSRTSRVSYTLDKRTIERLKESVWVIAPDACGISGHILKLLEEHNAEVRIAAPDAAWSLPDSNTKPLKILHLASLNTEMHPTLDQARFQALQQNGAYRLLNHVRNVHKVKGTVAADLIAVTNGMQEVTGTERIQAAHSTLKGLALVIPQENPNIRCTVVDLDDELSAEAAHAYACAILSEAAHIESSHEPFVAYRKQYRWIANYAPAPLPARPDGQSELRPGGIYCITGGFGKIGRALAEHFALRYGARVALLGRTVIPDRHTWKDMAAGQMHDAEERVRSLIGWAQTLEQSGAEIILLTADVASEDSLREAFARVGEHWGPINGIIHAAGLTDGTTFEAVSRLDEERLEEQFRSKVYGMLALERAVADLNPDFCVLFSSLSAVLGGITFGAYAAANSFLDACVYSPSFQQGRWISLGWDGWNVGGEHNTDSTADDPFLMEMDEGIEVLERVLLTKEAGHFIVSVANLEQRRSRWVTGLRVEREQAAPVRSNIKKLPRPPLAVPYSEPENELQRQLTDYWENFFGIEPIGIDDDFFELGGDSLKGATLIAGLQKQGLALPLSELFQHSTIRELAEIWTGESAIASTVAQGDPEPESELADLYPLSPAQTRMYFMSRYYEQDTNYNIPSAVTIDGPLDKERVEQTIRSLIRRHESLRTSFEMRGEEPVQRIHPASEIRFDLAYSEAALEQIEARAHELIQPFDLGQAPLLRAQLIRLEENRHLLFMDMHHIISDGVSTGIIMKEFVELYDGKALEEPTHQYKDYVRWLQGISPSVRERQQQFWLNRYRGELPALRLPVLMEPGQGGKTDADKLPFILDQDTVRKLQALSSRHRSTMFMTLLTLYYVFLSRYTNQQDIVIGTASAGRQYEHADNIVGMFVNTLPLRNFPAGSKRFTDFLEEVKSNVLQSFDHQEYPFEELLQQLDLERSPDRQPLMETMFVFQNIDFHAQSGSLTFAGYDLPSTSSKYDLMLEAKEMNGEILCLFHYRVQCFDRAYVQQMGRHFQHLMQQCLADPELELHQLRLMTSEEEVRLLQLTHPYLCESTGQTVQSRFEAMAERYPDRIALVLEDSSYTYRVLNEQANRVAHTLLSNLPRQEAIVAIVMERSEQLVSAILGTVKAGAAYLLIQPDLPEERIAYMLKDSEAARIITTPEHAGRLKGYGPELLLMQVDNLAACMENPAMDALPDRLAYVMYTSGTTGKPKAVMIENRNIARLVLPENYRLLIQGDRVLQTASMMFDAFTLELWGTLTNGDTLVMLNEHIIQDARTFSTALSDYGITDLFLTTSLFHYLVMQQPSSFATLKTVIIGGEAASAHHAQLLHQACPDTVLINGYGPTENTTFSTLYTVKQGTKAPVPIGVPLYLSQAYVVHPEQMNQLQPPGVEGELCVAGQGVGRGYWKQPEMTARKFVPNPFDPGKLMYRTGDFAKWLPDGTLQFIGRMDDQVKIRGYRIELDEIRACMLEHPDITGAAVIVLDREAGREKEICAYYTAGQAELAQDQVRSFLAARLPRYMVPAFVIRLDILPLTSNGKLDQRALPDPRTQLQDSAALLTEPVTAMERRLAAIFAAVLELNTVGRDCNFFDWGGHSLKAMHLVSRVQQEFNLEMKLKDLFRYPVLQELALHLEERAVHATEEQEPLPWVQSIQPAVQKEDYPLSSAQQRLFILEQFQDIGTSYNMPFVLRLEGELNIERVKFVYTSMLGRHAALRTSFHLTEDRGPVQKVAPVESLQAEVTLYSCEPEERQAVHDLIQQFVRPFALDVAPLVRVGIVRLQARRHLLMVDMHHLISDGVSMDIWVDEFIRLYTNDNALEAPRLQYPDYAVWQQQQLHSGILERQKAFWLNQLASPLPVLQMPTDYARPAVRNYAGRQYSFMLGQELTNKLRSCSREHGVTLYMLTLAAYGVLLHQYTGQDDLVIGTPVAGRNHADLFGVVGMFANTLAIRCQPDPGKTATDFLQEIKHITLHAFEHADYPFEELVQALNVPRDTSRSPVFDTMFSLQNAPARTLQLPGLSCEPYGFETNQSAFDLSLQIHEQQDRLELFMEYSTRLFREDTIHRLMCHYCNILQFMVTQPEALLSTADMLTYEEKHLILQQFNSTAIDREQPAMTLPNLVERQAAQTPNRLAVHHGEEQLTYRELMQKGDMLARHLTELGVTEGRTVAILMSNSSAMIVALLAIQRMGAICVPIDPEYPEKRITFMLQDANAVLLITGAETGVPLAWTGPTLWMSGSEVVGSSLEQGGLRGDVSDTWPETGMPGDALAWLPDRSQPGSIAYVLYTSGTTGQPKGVQLSHRNLAHYVTTFSETFHLEPDDRVLHHSSISFDTSIEEIYPALITGGSVHIAAKDKARHIESLAALIEERSVTVISASPLMLSELDRHLRNHRVRLFIAGGDVLKKQHVSRLLQNAEVYNSYGPTETTVCAAYHRCQDSDGDSMPIGKPIPGCRIYILNRSGQLQPPGIPGELCIAGAGVTQGYLGREDLTAERFIPDPHGPGRMYRTGDLAKWDEQGNLHFLGRMDQQVKIRGYRVELQEIETALLQIPGVQEAVVLARADQHHFQRLQAFLVSDIQQYPEQIRERLLLELPEYMIPSQFIVLDHLPLTHNGKVDRRQLEQEHEHIQAAAQEARAVEPSNPVEARLHHIWKEVLNVNELGVQDNFFEHGGHSLKATSLAVKIRHEFRLDFNLQHVFQYQTIAEMADFLKSSLAVAQLDDIVPAQQADHYPLSSAQKRMLLLHAADETSTSYNMPMVLEVAGKLDEERCRAALAQLIGRHEILRTSFHFIDGLPVQNIHDRGAAEWIEIEAEQDEVHAIIQEHIRPFRLDMPTQLRVCLIHTGEHQAVLVFDIHHIISDGVSLSILITEFMDIYMGKELPALQVQYKDFAVWQNEMLSSPQMQTQKNYWLGQFEDEAPALKLPYDYERPKLQSFSGSSISFEAGAELNEQLKQLALRTDTTLYMLLLAAYYTLLYRYSGQRDIVIGCPIAGRQHEQVERLLGMFVNTLPLRMRIHGDCRFEDLLHEVRQRTLAGYAHQDYPFDDLVEQLDYRRDLSRNPLFDTVLVMQNMESPPTIIPDTQFQARDYERNSTMFDIRFEVTEDHGGLQFTMDYCTSLFKASTIRHMTRNYMHILQQIVRNAGVELDRIELEHGYTIRERQDWLESITFDF</sequence>
<dbReference type="CDD" id="cd00833">
    <property type="entry name" value="PKS"/>
    <property type="match status" value="1"/>
</dbReference>
<dbReference type="InterPro" id="IPR023213">
    <property type="entry name" value="CAT-like_dom_sf"/>
</dbReference>
<keyword evidence="5" id="KW-0808">Transferase</keyword>
<dbReference type="CDD" id="cd12117">
    <property type="entry name" value="A_NRPS_Srf_like"/>
    <property type="match status" value="1"/>
</dbReference>
<reference evidence="11 12" key="1">
    <citation type="submission" date="2024-09" db="EMBL/GenBank/DDBJ databases">
        <title>Paenibacillus zeirhizospherea sp. nov., isolated from surface of the maize (Zea mays) roots in a horticulture field, Hungary.</title>
        <authorList>
            <person name="Marton D."/>
            <person name="Farkas M."/>
            <person name="Bedics A."/>
            <person name="Toth E."/>
            <person name="Tancsics A."/>
            <person name="Boka K."/>
            <person name="Maroti G."/>
            <person name="Kriszt B."/>
            <person name="Cserhati M."/>
        </authorList>
    </citation>
    <scope>NUCLEOTIDE SEQUENCE [LARGE SCALE GENOMIC DNA]</scope>
    <source>
        <strain evidence="11 12">KCTC 33519</strain>
    </source>
</reference>
<feature type="domain" description="Ketosynthase family 3 (KS3)" evidence="10">
    <location>
        <begin position="10"/>
        <end position="435"/>
    </location>
</feature>
<feature type="domain" description="Carrier" evidence="9">
    <location>
        <begin position="1131"/>
        <end position="1205"/>
    </location>
</feature>
<dbReference type="InterPro" id="IPR001242">
    <property type="entry name" value="Condensation_dom"/>
</dbReference>
<dbReference type="NCBIfam" id="NF003417">
    <property type="entry name" value="PRK04813.1"/>
    <property type="match status" value="3"/>
</dbReference>
<dbReference type="Proteomes" id="UP001580346">
    <property type="component" value="Unassembled WGS sequence"/>
</dbReference>
<dbReference type="Gene3D" id="1.10.1200.10">
    <property type="entry name" value="ACP-like"/>
    <property type="match status" value="3"/>
</dbReference>
<dbReference type="Gene3D" id="3.30.300.30">
    <property type="match status" value="2"/>
</dbReference>
<dbReference type="PROSITE" id="PS00455">
    <property type="entry name" value="AMP_BINDING"/>
    <property type="match status" value="2"/>
</dbReference>
<dbReference type="InterPro" id="IPR020806">
    <property type="entry name" value="PKS_PP-bd"/>
</dbReference>
<dbReference type="PROSITE" id="PS00606">
    <property type="entry name" value="KS3_1"/>
    <property type="match status" value="1"/>
</dbReference>
<dbReference type="SUPFAM" id="SSF51735">
    <property type="entry name" value="NAD(P)-binding Rossmann-fold domains"/>
    <property type="match status" value="2"/>
</dbReference>
<dbReference type="InterPro" id="IPR018201">
    <property type="entry name" value="Ketoacyl_synth_AS"/>
</dbReference>
<dbReference type="RefSeq" id="WP_375353112.1">
    <property type="nucleotide sequence ID" value="NZ_JBHHMI010000001.1"/>
</dbReference>
<dbReference type="Pfam" id="PF00668">
    <property type="entry name" value="Condensation"/>
    <property type="match status" value="3"/>
</dbReference>
<dbReference type="Gene3D" id="3.40.47.10">
    <property type="match status" value="1"/>
</dbReference>
<dbReference type="PANTHER" id="PTHR45527">
    <property type="entry name" value="NONRIBOSOMAL PEPTIDE SYNTHETASE"/>
    <property type="match status" value="1"/>
</dbReference>
<dbReference type="Gene3D" id="3.40.50.720">
    <property type="entry name" value="NAD(P)-binding Rossmann-like Domain"/>
    <property type="match status" value="1"/>
</dbReference>
<keyword evidence="8" id="KW-0511">Multifunctional enzyme</keyword>
<dbReference type="Gene3D" id="3.30.559.10">
    <property type="entry name" value="Chloramphenicol acetyltransferase-like domain"/>
    <property type="match status" value="3"/>
</dbReference>
<evidence type="ECO:0000259" key="10">
    <source>
        <dbReference type="PROSITE" id="PS52004"/>
    </source>
</evidence>